<dbReference type="InterPro" id="IPR001839">
    <property type="entry name" value="TGF-b_C"/>
</dbReference>
<keyword evidence="3" id="KW-0964">Secreted</keyword>
<feature type="region of interest" description="Disordered" evidence="8">
    <location>
        <begin position="118"/>
        <end position="158"/>
    </location>
</feature>
<feature type="region of interest" description="Disordered" evidence="8">
    <location>
        <begin position="176"/>
        <end position="231"/>
    </location>
</feature>
<dbReference type="PANTHER" id="PTHR12173">
    <property type="entry name" value="GDNF SUBFAMILY OF TGF-BETA FAMILY"/>
    <property type="match status" value="1"/>
</dbReference>
<keyword evidence="5 7" id="KW-0339">Growth factor</keyword>
<dbReference type="GO" id="GO:0048731">
    <property type="term" value="P:system development"/>
    <property type="evidence" value="ECO:0007669"/>
    <property type="project" value="UniProtKB-ARBA"/>
</dbReference>
<keyword evidence="11" id="KW-1185">Reference proteome</keyword>
<sequence length="326" mass="36787">MNLVFFSAGGASRRVRTRGRQEATSVMSDRDKAKLGVVPRPWERCSVVFSGSRSRRNAQTLEMVVVQWLKQKPTPLWPISPPDFDFVMFYHIGRVLLLLLLSLLPAVGGANVHSGGEGLQGGPTVGLLQGPEDTRFPLTRPEVPEEEEPEEDHPDPEWHNIYDAYVVDETDDHRSLRWTGRSPRSSEPTAPQPKASTKRNRKRKKEYEAEEDTGGGRRRGKPRHSSRDCRVERRQMKVRDLGLGYDSDEIILFKYCVGSCQASRTTYDLALKALLQNGSLPRRTARKVSSHPCCRPDRYESVSFMDAHTTWQTIDSLSAASCMCMG</sequence>
<dbReference type="AlphaFoldDB" id="A0AAV2JNL2"/>
<dbReference type="GO" id="GO:0030116">
    <property type="term" value="F:glial cell-derived neurotrophic factor receptor binding"/>
    <property type="evidence" value="ECO:0007669"/>
    <property type="project" value="InterPro"/>
</dbReference>
<name>A0AAV2JNL2_KNICA</name>
<dbReference type="CDD" id="cd19381">
    <property type="entry name" value="TGF_beta_Artemin"/>
    <property type="match status" value="1"/>
</dbReference>
<dbReference type="PANTHER" id="PTHR12173:SF8">
    <property type="entry name" value="PERSEPHIN"/>
    <property type="match status" value="1"/>
</dbReference>
<dbReference type="InterPro" id="IPR029034">
    <property type="entry name" value="Cystine-knot_cytokine"/>
</dbReference>
<evidence type="ECO:0000256" key="6">
    <source>
        <dbReference type="ARBA" id="ARBA00023157"/>
    </source>
</evidence>
<evidence type="ECO:0000256" key="5">
    <source>
        <dbReference type="ARBA" id="ARBA00023030"/>
    </source>
</evidence>
<evidence type="ECO:0000256" key="8">
    <source>
        <dbReference type="SAM" id="MobiDB-lite"/>
    </source>
</evidence>
<dbReference type="Proteomes" id="UP001497482">
    <property type="component" value="Chromosome 14"/>
</dbReference>
<evidence type="ECO:0000256" key="3">
    <source>
        <dbReference type="ARBA" id="ARBA00022525"/>
    </source>
</evidence>
<dbReference type="EMBL" id="OZ035836">
    <property type="protein sequence ID" value="CAL1579286.1"/>
    <property type="molecule type" value="Genomic_DNA"/>
</dbReference>
<dbReference type="SUPFAM" id="SSF57501">
    <property type="entry name" value="Cystine-knot cytokines"/>
    <property type="match status" value="1"/>
</dbReference>
<evidence type="ECO:0000259" key="9">
    <source>
        <dbReference type="PROSITE" id="PS51362"/>
    </source>
</evidence>
<dbReference type="Gene3D" id="2.10.90.10">
    <property type="entry name" value="Cystine-knot cytokines"/>
    <property type="match status" value="1"/>
</dbReference>
<dbReference type="GO" id="GO:0005576">
    <property type="term" value="C:extracellular region"/>
    <property type="evidence" value="ECO:0007669"/>
    <property type="project" value="UniProtKB-SubCell"/>
</dbReference>
<dbReference type="Pfam" id="PF00019">
    <property type="entry name" value="TGF_beta"/>
    <property type="match status" value="1"/>
</dbReference>
<evidence type="ECO:0000256" key="7">
    <source>
        <dbReference type="RuleBase" id="RU000354"/>
    </source>
</evidence>
<evidence type="ECO:0000256" key="2">
    <source>
        <dbReference type="ARBA" id="ARBA00009832"/>
    </source>
</evidence>
<dbReference type="InterPro" id="IPR043401">
    <property type="entry name" value="GDNF_fam"/>
</dbReference>
<accession>A0AAV2JNL2</accession>
<proteinExistence type="inferred from homology"/>
<evidence type="ECO:0000313" key="11">
    <source>
        <dbReference type="Proteomes" id="UP001497482"/>
    </source>
</evidence>
<protein>
    <recommendedName>
        <fullName evidence="9">TGF-beta family profile domain-containing protein</fullName>
    </recommendedName>
</protein>
<keyword evidence="4" id="KW-0732">Signal</keyword>
<comment type="subcellular location">
    <subcellularLocation>
        <location evidence="1">Secreted</location>
    </subcellularLocation>
</comment>
<reference evidence="10 11" key="1">
    <citation type="submission" date="2024-04" db="EMBL/GenBank/DDBJ databases">
        <authorList>
            <person name="Waldvogel A.-M."/>
            <person name="Schoenle A."/>
        </authorList>
    </citation>
    <scope>NUCLEOTIDE SEQUENCE [LARGE SCALE GENOMIC DNA]</scope>
</reference>
<feature type="domain" description="TGF-beta family profile" evidence="9">
    <location>
        <begin position="216"/>
        <end position="325"/>
    </location>
</feature>
<gene>
    <name evidence="10" type="ORF">KC01_LOCUS10357</name>
</gene>
<organism evidence="10 11">
    <name type="scientific">Knipowitschia caucasica</name>
    <name type="common">Caucasian dwarf goby</name>
    <name type="synonym">Pomatoschistus caucasicus</name>
    <dbReference type="NCBI Taxonomy" id="637954"/>
    <lineage>
        <taxon>Eukaryota</taxon>
        <taxon>Metazoa</taxon>
        <taxon>Chordata</taxon>
        <taxon>Craniata</taxon>
        <taxon>Vertebrata</taxon>
        <taxon>Euteleostomi</taxon>
        <taxon>Actinopterygii</taxon>
        <taxon>Neopterygii</taxon>
        <taxon>Teleostei</taxon>
        <taxon>Neoteleostei</taxon>
        <taxon>Acanthomorphata</taxon>
        <taxon>Gobiaria</taxon>
        <taxon>Gobiiformes</taxon>
        <taxon>Gobioidei</taxon>
        <taxon>Gobiidae</taxon>
        <taxon>Gobiinae</taxon>
        <taxon>Knipowitschia</taxon>
    </lineage>
</organism>
<dbReference type="GO" id="GO:0008083">
    <property type="term" value="F:growth factor activity"/>
    <property type="evidence" value="ECO:0007669"/>
    <property type="project" value="UniProtKB-KW"/>
</dbReference>
<evidence type="ECO:0000256" key="4">
    <source>
        <dbReference type="ARBA" id="ARBA00022729"/>
    </source>
</evidence>
<dbReference type="PROSITE" id="PS51362">
    <property type="entry name" value="TGF_BETA_2"/>
    <property type="match status" value="1"/>
</dbReference>
<evidence type="ECO:0000256" key="1">
    <source>
        <dbReference type="ARBA" id="ARBA00004613"/>
    </source>
</evidence>
<evidence type="ECO:0000313" key="10">
    <source>
        <dbReference type="EMBL" id="CAL1579286.1"/>
    </source>
</evidence>
<keyword evidence="6" id="KW-1015">Disulfide bond</keyword>
<dbReference type="GO" id="GO:0030971">
    <property type="term" value="F:receptor tyrosine kinase binding"/>
    <property type="evidence" value="ECO:0007669"/>
    <property type="project" value="InterPro"/>
</dbReference>
<feature type="compositionally biased region" description="Acidic residues" evidence="8">
    <location>
        <begin position="144"/>
        <end position="154"/>
    </location>
</feature>
<comment type="similarity">
    <text evidence="2">Belongs to the TGF-beta family. GDNF subfamily.</text>
</comment>